<name>A0ABS5D385_9FLAO</name>
<gene>
    <name evidence="1" type="ORF">KBJ98_07150</name>
</gene>
<evidence type="ECO:0008006" key="3">
    <source>
        <dbReference type="Google" id="ProtNLM"/>
    </source>
</evidence>
<evidence type="ECO:0000313" key="2">
    <source>
        <dbReference type="Proteomes" id="UP000679008"/>
    </source>
</evidence>
<accession>A0ABS5D385</accession>
<comment type="caution">
    <text evidence="1">The sequence shown here is derived from an EMBL/GenBank/DDBJ whole genome shotgun (WGS) entry which is preliminary data.</text>
</comment>
<dbReference type="RefSeq" id="WP_210789063.1">
    <property type="nucleotide sequence ID" value="NZ_JAGPXB010000005.1"/>
</dbReference>
<dbReference type="EMBL" id="JAGPXB010000005">
    <property type="protein sequence ID" value="MBQ0908475.1"/>
    <property type="molecule type" value="Genomic_DNA"/>
</dbReference>
<reference evidence="1 2" key="1">
    <citation type="submission" date="2021-04" db="EMBL/GenBank/DDBJ databases">
        <title>Description of novel Flavobacterium sp. F-328.</title>
        <authorList>
            <person name="Saticioglu I.B."/>
        </authorList>
    </citation>
    <scope>NUCLEOTIDE SEQUENCE [LARGE SCALE GENOMIC DNA]</scope>
    <source>
        <strain evidence="1 2">F-328</strain>
    </source>
</reference>
<keyword evidence="2" id="KW-1185">Reference proteome</keyword>
<organism evidence="1 2">
    <name type="scientific">Flavobacterium erciyesense</name>
    <dbReference type="NCBI Taxonomy" id="2825842"/>
    <lineage>
        <taxon>Bacteria</taxon>
        <taxon>Pseudomonadati</taxon>
        <taxon>Bacteroidota</taxon>
        <taxon>Flavobacteriia</taxon>
        <taxon>Flavobacteriales</taxon>
        <taxon>Flavobacteriaceae</taxon>
        <taxon>Flavobacterium</taxon>
    </lineage>
</organism>
<sequence length="285" mass="33977">MIRLSTFEDNSFEPFQTLTEETYMLLKQDSAVLTKSYTQFVVFKYLQLNLKDYADFVSEWTNVPAYKMDLMISTNIHFVLEFNKRISNVLMSFKFFLDNAETYLKRKHGKDSKIAKDFTELTNNLFDNSFAYRFLSKLRNYSAHLGFPLEVVLFKIDYNNEFPESSKHSSQLLLNLESLKKEKKLFSSIVYRDLDKMTEDLDLIPLIKELSFHIISIQKFIYFSERNELDEAIENIDFFVGSRKTKNNQIKVYTYENTNNNSTMKIFDIPYEILEEFKNTYKNWC</sequence>
<evidence type="ECO:0000313" key="1">
    <source>
        <dbReference type="EMBL" id="MBQ0908475.1"/>
    </source>
</evidence>
<dbReference type="Proteomes" id="UP000679008">
    <property type="component" value="Unassembled WGS sequence"/>
</dbReference>
<protein>
    <recommendedName>
        <fullName evidence="3">Cthe-2314-like HEPN domain-containing protein</fullName>
    </recommendedName>
</protein>
<proteinExistence type="predicted"/>